<dbReference type="InterPro" id="IPR014729">
    <property type="entry name" value="Rossmann-like_a/b/a_fold"/>
</dbReference>
<dbReference type="EMBL" id="JADIKF010000035">
    <property type="protein sequence ID" value="MBM7128702.1"/>
    <property type="molecule type" value="Genomic_DNA"/>
</dbReference>
<dbReference type="RefSeq" id="WP_204630324.1">
    <property type="nucleotide sequence ID" value="NZ_BSOC01000006.1"/>
</dbReference>
<sequence>MANRLLVLYDGSADTRRAVEEALELAAEVHASLFVLAIRLEEEAVSAVEVGERLTQDLVGFAHQGTPLGVDVDASYLDAPTPDLLQQILLAHGIDRIIMGRPEGGASRTNTLLLKALHDDCSIPITVVG</sequence>
<protein>
    <submittedName>
        <fullName evidence="2">Universal stress protein</fullName>
    </submittedName>
</protein>
<evidence type="ECO:0000259" key="1">
    <source>
        <dbReference type="Pfam" id="PF00582"/>
    </source>
</evidence>
<feature type="domain" description="UspA" evidence="1">
    <location>
        <begin position="1"/>
        <end position="104"/>
    </location>
</feature>
<dbReference type="SUPFAM" id="SSF52402">
    <property type="entry name" value="Adenine nucleotide alpha hydrolases-like"/>
    <property type="match status" value="1"/>
</dbReference>
<dbReference type="Pfam" id="PF00582">
    <property type="entry name" value="Usp"/>
    <property type="match status" value="1"/>
</dbReference>
<evidence type="ECO:0000313" key="2">
    <source>
        <dbReference type="EMBL" id="MBM7128702.1"/>
    </source>
</evidence>
<accession>A0ABS2KC05</accession>
<keyword evidence="3" id="KW-1185">Reference proteome</keyword>
<comment type="caution">
    <text evidence="2">The sequence shown here is derived from an EMBL/GenBank/DDBJ whole genome shotgun (WGS) entry which is preliminary data.</text>
</comment>
<organism evidence="2 3">
    <name type="scientific">Dyella mobilis</name>
    <dbReference type="NCBI Taxonomy" id="1849582"/>
    <lineage>
        <taxon>Bacteria</taxon>
        <taxon>Pseudomonadati</taxon>
        <taxon>Pseudomonadota</taxon>
        <taxon>Gammaproteobacteria</taxon>
        <taxon>Lysobacterales</taxon>
        <taxon>Rhodanobacteraceae</taxon>
        <taxon>Dyella</taxon>
    </lineage>
</organism>
<name>A0ABS2KC05_9GAMM</name>
<dbReference type="Gene3D" id="3.40.50.620">
    <property type="entry name" value="HUPs"/>
    <property type="match status" value="1"/>
</dbReference>
<reference evidence="2" key="1">
    <citation type="submission" date="2020-10" db="EMBL/GenBank/DDBJ databases">
        <title>Phylogeny of dyella-like bacteria.</title>
        <authorList>
            <person name="Fu J."/>
        </authorList>
    </citation>
    <scope>NUCLEOTIDE SEQUENCE</scope>
    <source>
        <strain evidence="2">DHON07</strain>
    </source>
</reference>
<dbReference type="InterPro" id="IPR006016">
    <property type="entry name" value="UspA"/>
</dbReference>
<dbReference type="Proteomes" id="UP001430193">
    <property type="component" value="Unassembled WGS sequence"/>
</dbReference>
<evidence type="ECO:0000313" key="3">
    <source>
        <dbReference type="Proteomes" id="UP001430193"/>
    </source>
</evidence>
<proteinExistence type="predicted"/>
<gene>
    <name evidence="2" type="ORF">ISS99_04120</name>
</gene>